<keyword evidence="3" id="KW-1185">Reference proteome</keyword>
<dbReference type="Pfam" id="PF03171">
    <property type="entry name" value="2OG-FeII_Oxy"/>
    <property type="match status" value="1"/>
</dbReference>
<proteinExistence type="predicted"/>
<feature type="domain" description="Isopenicillin N synthase-like Fe(2+) 2OG dioxygenase" evidence="1">
    <location>
        <begin position="34"/>
        <end position="72"/>
    </location>
</feature>
<dbReference type="EMBL" id="AWUE01022468">
    <property type="protein sequence ID" value="OMO57974.1"/>
    <property type="molecule type" value="Genomic_DNA"/>
</dbReference>
<dbReference type="InterPro" id="IPR044861">
    <property type="entry name" value="IPNS-like_FE2OG_OXY"/>
</dbReference>
<evidence type="ECO:0000259" key="1">
    <source>
        <dbReference type="Pfam" id="PF03171"/>
    </source>
</evidence>
<evidence type="ECO:0000313" key="2">
    <source>
        <dbReference type="EMBL" id="OMO57974.1"/>
    </source>
</evidence>
<sequence length="114" mass="13036">MSGPGPSHGLSLSYRLIFAHYSIPRQHWWHDELGWTPVEPVEGALVVNAGDLMHILTNGRFKSLLHRAMVNNTAYFYGRPKDAKVSPLKKLIEYDGNNPPLFHPVIWKEYLEAK</sequence>
<comment type="caution">
    <text evidence="2">The sequence shown here is derived from an EMBL/GenBank/DDBJ whole genome shotgun (WGS) entry which is preliminary data.</text>
</comment>
<evidence type="ECO:0000313" key="3">
    <source>
        <dbReference type="Proteomes" id="UP000187203"/>
    </source>
</evidence>
<organism evidence="2 3">
    <name type="scientific">Corchorus olitorius</name>
    <dbReference type="NCBI Taxonomy" id="93759"/>
    <lineage>
        <taxon>Eukaryota</taxon>
        <taxon>Viridiplantae</taxon>
        <taxon>Streptophyta</taxon>
        <taxon>Embryophyta</taxon>
        <taxon>Tracheophyta</taxon>
        <taxon>Spermatophyta</taxon>
        <taxon>Magnoliopsida</taxon>
        <taxon>eudicotyledons</taxon>
        <taxon>Gunneridae</taxon>
        <taxon>Pentapetalae</taxon>
        <taxon>rosids</taxon>
        <taxon>malvids</taxon>
        <taxon>Malvales</taxon>
        <taxon>Malvaceae</taxon>
        <taxon>Grewioideae</taxon>
        <taxon>Apeibeae</taxon>
        <taxon>Corchorus</taxon>
    </lineage>
</organism>
<dbReference type="InterPro" id="IPR050231">
    <property type="entry name" value="Iron_ascorbate_oxido_reductase"/>
</dbReference>
<reference evidence="3" key="1">
    <citation type="submission" date="2013-09" db="EMBL/GenBank/DDBJ databases">
        <title>Corchorus olitorius genome sequencing.</title>
        <authorList>
            <person name="Alam M."/>
            <person name="Haque M.S."/>
            <person name="Islam M.S."/>
            <person name="Emdad E.M."/>
            <person name="Islam M.M."/>
            <person name="Ahmed B."/>
            <person name="Halim A."/>
            <person name="Hossen Q.M.M."/>
            <person name="Hossain M.Z."/>
            <person name="Ahmed R."/>
            <person name="Khan M.M."/>
            <person name="Islam R."/>
            <person name="Rashid M.M."/>
            <person name="Khan S.A."/>
            <person name="Rahman M.S."/>
            <person name="Alam M."/>
            <person name="Yahiya A.S."/>
            <person name="Khan M.S."/>
            <person name="Azam M.S."/>
            <person name="Haque T."/>
            <person name="Lashkar M.Z.H."/>
            <person name="Akhand A.I."/>
            <person name="Morshed G."/>
            <person name="Roy S."/>
            <person name="Uddin K.S."/>
            <person name="Rabeya T."/>
            <person name="Hossain A.S."/>
            <person name="Chowdhury A."/>
            <person name="Snigdha A.R."/>
            <person name="Mortoza M.S."/>
            <person name="Matin S.A."/>
            <person name="Hoque S.M.E."/>
            <person name="Islam M.K."/>
            <person name="Roy D.K."/>
            <person name="Haider R."/>
            <person name="Moosa M.M."/>
            <person name="Elias S.M."/>
            <person name="Hasan A.M."/>
            <person name="Jahan S."/>
            <person name="Shafiuddin M."/>
            <person name="Mahmood N."/>
            <person name="Shommy N.S."/>
        </authorList>
    </citation>
    <scope>NUCLEOTIDE SEQUENCE [LARGE SCALE GENOMIC DNA]</scope>
    <source>
        <strain evidence="3">cv. O-4</strain>
    </source>
</reference>
<gene>
    <name evidence="2" type="ORF">COLO4_34954</name>
</gene>
<accession>A0A1R3GIP3</accession>
<dbReference type="STRING" id="93759.A0A1R3GIP3"/>
<dbReference type="OrthoDB" id="288590at2759"/>
<dbReference type="InterPro" id="IPR027443">
    <property type="entry name" value="IPNS-like_sf"/>
</dbReference>
<dbReference type="SUPFAM" id="SSF51197">
    <property type="entry name" value="Clavaminate synthase-like"/>
    <property type="match status" value="1"/>
</dbReference>
<keyword evidence="2" id="KW-0223">Dioxygenase</keyword>
<dbReference type="PANTHER" id="PTHR47990">
    <property type="entry name" value="2-OXOGLUTARATE (2OG) AND FE(II)-DEPENDENT OXYGENASE SUPERFAMILY PROTEIN-RELATED"/>
    <property type="match status" value="1"/>
</dbReference>
<dbReference type="Proteomes" id="UP000187203">
    <property type="component" value="Unassembled WGS sequence"/>
</dbReference>
<keyword evidence="2" id="KW-0560">Oxidoreductase</keyword>
<dbReference type="Gene3D" id="2.60.120.330">
    <property type="entry name" value="B-lactam Antibiotic, Isopenicillin N Synthase, Chain"/>
    <property type="match status" value="1"/>
</dbReference>
<dbReference type="AlphaFoldDB" id="A0A1R3GIP3"/>
<dbReference type="GO" id="GO:0051213">
    <property type="term" value="F:dioxygenase activity"/>
    <property type="evidence" value="ECO:0007669"/>
    <property type="project" value="UniProtKB-KW"/>
</dbReference>
<protein>
    <submittedName>
        <fullName evidence="2">Oxoglutarate/iron-dependent dioxygenase</fullName>
    </submittedName>
</protein>
<name>A0A1R3GIP3_9ROSI</name>